<comment type="caution">
    <text evidence="1">The sequence shown here is derived from an EMBL/GenBank/DDBJ whole genome shotgun (WGS) entry which is preliminary data.</text>
</comment>
<protein>
    <submittedName>
        <fullName evidence="1">Uncharacterized protein</fullName>
    </submittedName>
</protein>
<gene>
    <name evidence="1" type="ORF">CIT31_10040</name>
</gene>
<proteinExistence type="predicted"/>
<name>A0A271KIZ2_9HYPH</name>
<dbReference type="OrthoDB" id="9792858at2"/>
<organism evidence="1 2">
    <name type="scientific">Mesorhizobium wenxiniae</name>
    <dbReference type="NCBI Taxonomy" id="2014805"/>
    <lineage>
        <taxon>Bacteria</taxon>
        <taxon>Pseudomonadati</taxon>
        <taxon>Pseudomonadota</taxon>
        <taxon>Alphaproteobacteria</taxon>
        <taxon>Hyphomicrobiales</taxon>
        <taxon>Phyllobacteriaceae</taxon>
        <taxon>Mesorhizobium</taxon>
    </lineage>
</organism>
<sequence>MTPAAAIPTTWVHGHHAINPRAFKQAMGAVAGSAAILASEHDEIGFCGITATAVLVSPHAAHYSTQSYAEVRNKVFADVASVLRGGKPVYPVNRI</sequence>
<accession>A0A271KIZ2</accession>
<reference evidence="1 2" key="1">
    <citation type="submission" date="2017-08" db="EMBL/GenBank/DDBJ databases">
        <title>Mesorhizobium wenxinae sp. nov., a novel rhizobial species isolated from root nodules of chickpea (Cicer arietinum L.).</title>
        <authorList>
            <person name="Zhang J."/>
        </authorList>
    </citation>
    <scope>NUCLEOTIDE SEQUENCE [LARGE SCALE GENOMIC DNA]</scope>
    <source>
        <strain evidence="2">WYCCWR 10019</strain>
    </source>
</reference>
<dbReference type="AlphaFoldDB" id="A0A271KIZ2"/>
<dbReference type="RefSeq" id="WP_095518491.1">
    <property type="nucleotide sequence ID" value="NZ_NPKH01000018.1"/>
</dbReference>
<evidence type="ECO:0000313" key="2">
    <source>
        <dbReference type="Proteomes" id="UP000215931"/>
    </source>
</evidence>
<evidence type="ECO:0000313" key="1">
    <source>
        <dbReference type="EMBL" id="PAP95670.1"/>
    </source>
</evidence>
<dbReference type="Proteomes" id="UP000215931">
    <property type="component" value="Unassembled WGS sequence"/>
</dbReference>
<keyword evidence="2" id="KW-1185">Reference proteome</keyword>
<dbReference type="EMBL" id="NPKH01000018">
    <property type="protein sequence ID" value="PAP95670.1"/>
    <property type="molecule type" value="Genomic_DNA"/>
</dbReference>